<dbReference type="GO" id="GO:0004222">
    <property type="term" value="F:metalloendopeptidase activity"/>
    <property type="evidence" value="ECO:0007669"/>
    <property type="project" value="InterPro"/>
</dbReference>
<feature type="domain" description="Peptidase M16 N-terminal" evidence="3">
    <location>
        <begin position="12"/>
        <end position="160"/>
    </location>
</feature>
<reference evidence="5 6" key="1">
    <citation type="submission" date="2019-03" db="EMBL/GenBank/DDBJ databases">
        <title>Genomic Encyclopedia of Type Strains, Phase IV (KMG-IV): sequencing the most valuable type-strain genomes for metagenomic binning, comparative biology and taxonomic classification.</title>
        <authorList>
            <person name="Goeker M."/>
        </authorList>
    </citation>
    <scope>NUCLEOTIDE SEQUENCE [LARGE SCALE GENOMIC DNA]</scope>
    <source>
        <strain evidence="5 6">DSM 24176</strain>
    </source>
</reference>
<dbReference type="RefSeq" id="WP_132279599.1">
    <property type="nucleotide sequence ID" value="NZ_SMGQ01000011.1"/>
</dbReference>
<dbReference type="Proteomes" id="UP000294545">
    <property type="component" value="Unassembled WGS sequence"/>
</dbReference>
<evidence type="ECO:0000256" key="2">
    <source>
        <dbReference type="RuleBase" id="RU004447"/>
    </source>
</evidence>
<dbReference type="EMBL" id="SMGQ01000011">
    <property type="protein sequence ID" value="TCK97946.1"/>
    <property type="molecule type" value="Genomic_DNA"/>
</dbReference>
<evidence type="ECO:0000259" key="4">
    <source>
        <dbReference type="Pfam" id="PF05193"/>
    </source>
</evidence>
<sequence>MININQLENQTKVVLEEIKSVRSVAVGIWIKTGSMYEDNNNNGVAHLIEHMLFKGTKNRTAKKIAEDMSAIGGHINAFTAKEYTCFYAQTLDEHIETAIEILSDMLLNSLFLESELEKEKKVILDEIDMYEDSPEEVVHDLFQENAWKEHPLSYNILGPKENITNMKNESILEFFKTQYCTDNIVISVAGHFESHKMLGILNHYFINETTQSTQVMNPKPEYKKAFSYKNKEIEQMHLCIGFPGIHYHSNQLYVLAIFNTIFGGGMNSRLFQSIREEQGLAYSIYSYTGTYKDAGIFNIYVATNPSYVEDVFKQIKEEIYKIKKEAITQDELNKTKEQLKSNYIIGLEGTNSRMSVNGKSIAILDRIKTQDEIIQEIDKVTIEDFQALANQMLQYDKMGLSIVGKINHINMEKVKELWENE</sequence>
<dbReference type="InterPro" id="IPR011249">
    <property type="entry name" value="Metalloenz_LuxS/M16"/>
</dbReference>
<dbReference type="Pfam" id="PF00675">
    <property type="entry name" value="Peptidase_M16"/>
    <property type="match status" value="1"/>
</dbReference>
<dbReference type="FunFam" id="3.30.830.10:FF:000008">
    <property type="entry name" value="Mitochondrial-processing peptidase subunit beta"/>
    <property type="match status" value="1"/>
</dbReference>
<organism evidence="5 6">
    <name type="scientific">Natranaerovirga hydrolytica</name>
    <dbReference type="NCBI Taxonomy" id="680378"/>
    <lineage>
        <taxon>Bacteria</taxon>
        <taxon>Bacillati</taxon>
        <taxon>Bacillota</taxon>
        <taxon>Clostridia</taxon>
        <taxon>Lachnospirales</taxon>
        <taxon>Natranaerovirgaceae</taxon>
        <taxon>Natranaerovirga</taxon>
    </lineage>
</organism>
<comment type="similarity">
    <text evidence="1 2">Belongs to the peptidase M16 family.</text>
</comment>
<proteinExistence type="inferred from homology"/>
<dbReference type="Pfam" id="PF05193">
    <property type="entry name" value="Peptidase_M16_C"/>
    <property type="match status" value="1"/>
</dbReference>
<dbReference type="Gene3D" id="3.30.830.10">
    <property type="entry name" value="Metalloenzyme, LuxS/M16 peptidase-like"/>
    <property type="match status" value="2"/>
</dbReference>
<comment type="caution">
    <text evidence="5">The sequence shown here is derived from an EMBL/GenBank/DDBJ whole genome shotgun (WGS) entry which is preliminary data.</text>
</comment>
<name>A0A4R1MXL3_9FIRM</name>
<dbReference type="PANTHER" id="PTHR11851:SF49">
    <property type="entry name" value="MITOCHONDRIAL-PROCESSING PEPTIDASE SUBUNIT ALPHA"/>
    <property type="match status" value="1"/>
</dbReference>
<dbReference type="GO" id="GO:0046872">
    <property type="term" value="F:metal ion binding"/>
    <property type="evidence" value="ECO:0007669"/>
    <property type="project" value="InterPro"/>
</dbReference>
<keyword evidence="6" id="KW-1185">Reference proteome</keyword>
<dbReference type="InterPro" id="IPR007863">
    <property type="entry name" value="Peptidase_M16_C"/>
</dbReference>
<evidence type="ECO:0000259" key="3">
    <source>
        <dbReference type="Pfam" id="PF00675"/>
    </source>
</evidence>
<dbReference type="InterPro" id="IPR011765">
    <property type="entry name" value="Pept_M16_N"/>
</dbReference>
<protein>
    <submittedName>
        <fullName evidence="5">Putative Zn-dependent peptidase</fullName>
    </submittedName>
</protein>
<evidence type="ECO:0000313" key="6">
    <source>
        <dbReference type="Proteomes" id="UP000294545"/>
    </source>
</evidence>
<dbReference type="AlphaFoldDB" id="A0A4R1MXL3"/>
<evidence type="ECO:0000313" key="5">
    <source>
        <dbReference type="EMBL" id="TCK97946.1"/>
    </source>
</evidence>
<accession>A0A4R1MXL3</accession>
<dbReference type="PROSITE" id="PS00143">
    <property type="entry name" value="INSULINASE"/>
    <property type="match status" value="1"/>
</dbReference>
<dbReference type="InterPro" id="IPR001431">
    <property type="entry name" value="Pept_M16_Zn_BS"/>
</dbReference>
<feature type="domain" description="Peptidase M16 C-terminal" evidence="4">
    <location>
        <begin position="168"/>
        <end position="339"/>
    </location>
</feature>
<dbReference type="SUPFAM" id="SSF63411">
    <property type="entry name" value="LuxS/MPP-like metallohydrolase"/>
    <property type="match status" value="2"/>
</dbReference>
<gene>
    <name evidence="5" type="ORF">EDC19_0348</name>
</gene>
<dbReference type="OrthoDB" id="9811314at2"/>
<dbReference type="PANTHER" id="PTHR11851">
    <property type="entry name" value="METALLOPROTEASE"/>
    <property type="match status" value="1"/>
</dbReference>
<evidence type="ECO:0000256" key="1">
    <source>
        <dbReference type="ARBA" id="ARBA00007261"/>
    </source>
</evidence>
<dbReference type="InterPro" id="IPR050361">
    <property type="entry name" value="MPP/UQCRC_Complex"/>
</dbReference>
<dbReference type="GO" id="GO:0006508">
    <property type="term" value="P:proteolysis"/>
    <property type="evidence" value="ECO:0007669"/>
    <property type="project" value="InterPro"/>
</dbReference>